<accession>A0A8D8FHY9</accession>
<dbReference type="InterPro" id="IPR006166">
    <property type="entry name" value="ERCC4_domain"/>
</dbReference>
<keyword evidence="7" id="KW-0227">DNA damage</keyword>
<evidence type="ECO:0000256" key="13">
    <source>
        <dbReference type="ARBA" id="ARBA00023254"/>
    </source>
</evidence>
<dbReference type="InterPro" id="IPR033310">
    <property type="entry name" value="Mms4/EME1/EME2"/>
</dbReference>
<keyword evidence="5" id="KW-0479">Metal-binding</keyword>
<dbReference type="PANTHER" id="PTHR21077:SF5">
    <property type="entry name" value="CROSSOVER JUNCTION ENDONUCLEASE MMS4"/>
    <property type="match status" value="1"/>
</dbReference>
<feature type="domain" description="ERCC4" evidence="14">
    <location>
        <begin position="53"/>
        <end position="194"/>
    </location>
</feature>
<dbReference type="Pfam" id="PF02732">
    <property type="entry name" value="ERCC4"/>
    <property type="match status" value="1"/>
</dbReference>
<dbReference type="EMBL" id="HBUE01066173">
    <property type="protein sequence ID" value="CAG6470759.1"/>
    <property type="molecule type" value="Transcribed_RNA"/>
</dbReference>
<proteinExistence type="inferred from homology"/>
<dbReference type="GO" id="GO:0008821">
    <property type="term" value="F:crossover junction DNA endonuclease activity"/>
    <property type="evidence" value="ECO:0007669"/>
    <property type="project" value="TreeGrafter"/>
</dbReference>
<evidence type="ECO:0000256" key="6">
    <source>
        <dbReference type="ARBA" id="ARBA00022759"/>
    </source>
</evidence>
<dbReference type="GO" id="GO:0003677">
    <property type="term" value="F:DNA binding"/>
    <property type="evidence" value="ECO:0007669"/>
    <property type="project" value="InterPro"/>
</dbReference>
<evidence type="ECO:0000256" key="4">
    <source>
        <dbReference type="ARBA" id="ARBA00022722"/>
    </source>
</evidence>
<evidence type="ECO:0000256" key="10">
    <source>
        <dbReference type="ARBA" id="ARBA00023172"/>
    </source>
</evidence>
<evidence type="ECO:0000259" key="14">
    <source>
        <dbReference type="Pfam" id="PF02732"/>
    </source>
</evidence>
<evidence type="ECO:0000256" key="3">
    <source>
        <dbReference type="ARBA" id="ARBA00005313"/>
    </source>
</evidence>
<dbReference type="CDD" id="cd20083">
    <property type="entry name" value="XPF_nuclease_EME"/>
    <property type="match status" value="1"/>
</dbReference>
<keyword evidence="8" id="KW-0378">Hydrolase</keyword>
<dbReference type="GO" id="GO:0000712">
    <property type="term" value="P:resolution of meiotic recombination intermediates"/>
    <property type="evidence" value="ECO:0007669"/>
    <property type="project" value="TreeGrafter"/>
</dbReference>
<comment type="subcellular location">
    <subcellularLocation>
        <location evidence="2">Nucleus</location>
    </subcellularLocation>
</comment>
<keyword evidence="13" id="KW-0469">Meiosis</keyword>
<comment type="cofactor">
    <cofactor evidence="1">
        <name>Mg(2+)</name>
        <dbReference type="ChEBI" id="CHEBI:18420"/>
    </cofactor>
</comment>
<comment type="similarity">
    <text evidence="3">Belongs to the EME1/MMS4 family.</text>
</comment>
<reference evidence="15" key="1">
    <citation type="submission" date="2021-05" db="EMBL/GenBank/DDBJ databases">
        <authorList>
            <person name="Alioto T."/>
            <person name="Alioto T."/>
            <person name="Gomez Garrido J."/>
        </authorList>
    </citation>
    <scope>NUCLEOTIDE SEQUENCE</scope>
</reference>
<dbReference type="GO" id="GO:0005634">
    <property type="term" value="C:nucleus"/>
    <property type="evidence" value="ECO:0007669"/>
    <property type="project" value="UniProtKB-SubCell"/>
</dbReference>
<evidence type="ECO:0000256" key="5">
    <source>
        <dbReference type="ARBA" id="ARBA00022723"/>
    </source>
</evidence>
<evidence type="ECO:0000256" key="11">
    <source>
        <dbReference type="ARBA" id="ARBA00023204"/>
    </source>
</evidence>
<dbReference type="InterPro" id="IPR047524">
    <property type="entry name" value="XPF_nuclease_EME1_plant/arthr"/>
</dbReference>
<organism evidence="15">
    <name type="scientific">Culex pipiens</name>
    <name type="common">House mosquito</name>
    <dbReference type="NCBI Taxonomy" id="7175"/>
    <lineage>
        <taxon>Eukaryota</taxon>
        <taxon>Metazoa</taxon>
        <taxon>Ecdysozoa</taxon>
        <taxon>Arthropoda</taxon>
        <taxon>Hexapoda</taxon>
        <taxon>Insecta</taxon>
        <taxon>Pterygota</taxon>
        <taxon>Neoptera</taxon>
        <taxon>Endopterygota</taxon>
        <taxon>Diptera</taxon>
        <taxon>Nematocera</taxon>
        <taxon>Culicoidea</taxon>
        <taxon>Culicidae</taxon>
        <taxon>Culicinae</taxon>
        <taxon>Culicini</taxon>
        <taxon>Culex</taxon>
        <taxon>Culex</taxon>
    </lineage>
</organism>
<keyword evidence="6 15" id="KW-0255">Endonuclease</keyword>
<dbReference type="GO" id="GO:0031573">
    <property type="term" value="P:mitotic intra-S DNA damage checkpoint signaling"/>
    <property type="evidence" value="ECO:0007669"/>
    <property type="project" value="TreeGrafter"/>
</dbReference>
<dbReference type="GO" id="GO:0006302">
    <property type="term" value="P:double-strand break repair"/>
    <property type="evidence" value="ECO:0007669"/>
    <property type="project" value="TreeGrafter"/>
</dbReference>
<dbReference type="Gene3D" id="3.40.50.10130">
    <property type="match status" value="1"/>
</dbReference>
<evidence type="ECO:0000256" key="1">
    <source>
        <dbReference type="ARBA" id="ARBA00001946"/>
    </source>
</evidence>
<evidence type="ECO:0000256" key="9">
    <source>
        <dbReference type="ARBA" id="ARBA00022842"/>
    </source>
</evidence>
<evidence type="ECO:0000256" key="8">
    <source>
        <dbReference type="ARBA" id="ARBA00022801"/>
    </source>
</evidence>
<sequence length="320" mass="35893">MSAKQGKSLGKSCENVTERMQQLHFNEQQRNMKPGMCNKFMHAVIDPDFLQGEHGSEVLSKLNELSLKYEIKRQQFPRVVTFYRANAQTLTVQGAVTAKTTPLKFIVHLMTGQELVLHVKEGTLRSIVDRLTTLYPGTVLSLLVFGLVSYCRSNRNCVGRKETETALTEVQLFNKCSYQLLDTAEEVGNFVAQLGKSLAELPYKQQQYDKYCQEQLYLGNEKKGCVRVEGSAGLHQLYQNQLVKIPSVSLEVAEAIISVYPSLSQLMDGFRFAADGPNLLADIPIRRAGGPVTTSIRRIGPEMSKKIYLLYSSLESSQEL</sequence>
<dbReference type="GO" id="GO:0048476">
    <property type="term" value="C:Holliday junction resolvase complex"/>
    <property type="evidence" value="ECO:0007669"/>
    <property type="project" value="InterPro"/>
</dbReference>
<dbReference type="AlphaFoldDB" id="A0A8D8FHY9"/>
<evidence type="ECO:0000256" key="2">
    <source>
        <dbReference type="ARBA" id="ARBA00004123"/>
    </source>
</evidence>
<keyword evidence="10" id="KW-0233">DNA recombination</keyword>
<keyword evidence="12" id="KW-0539">Nucleus</keyword>
<dbReference type="GO" id="GO:0031297">
    <property type="term" value="P:replication fork processing"/>
    <property type="evidence" value="ECO:0007669"/>
    <property type="project" value="TreeGrafter"/>
</dbReference>
<dbReference type="PANTHER" id="PTHR21077">
    <property type="entry name" value="EME1 PROTEIN"/>
    <property type="match status" value="1"/>
</dbReference>
<dbReference type="InterPro" id="IPR042530">
    <property type="entry name" value="EME1/EME2_C"/>
</dbReference>
<evidence type="ECO:0000256" key="7">
    <source>
        <dbReference type="ARBA" id="ARBA00022763"/>
    </source>
</evidence>
<evidence type="ECO:0000313" key="15">
    <source>
        <dbReference type="EMBL" id="CAG6470759.1"/>
    </source>
</evidence>
<dbReference type="Pfam" id="PF21292">
    <property type="entry name" value="EME1-MUS81_C"/>
    <property type="match status" value="1"/>
</dbReference>
<name>A0A8D8FHY9_CULPI</name>
<evidence type="ECO:0000256" key="12">
    <source>
        <dbReference type="ARBA" id="ARBA00023242"/>
    </source>
</evidence>
<keyword evidence="11" id="KW-0234">DNA repair</keyword>
<dbReference type="GO" id="GO:0046872">
    <property type="term" value="F:metal ion binding"/>
    <property type="evidence" value="ECO:0007669"/>
    <property type="project" value="UniProtKB-KW"/>
</dbReference>
<protein>
    <submittedName>
        <fullName evidence="15">Crossover junction endonuclease EME1</fullName>
    </submittedName>
</protein>
<keyword evidence="4" id="KW-0540">Nuclease</keyword>
<keyword evidence="9" id="KW-0460">Magnesium</keyword>
<dbReference type="Gene3D" id="1.10.150.670">
    <property type="entry name" value="Crossover junction endonuclease EME1, DNA-binding domain"/>
    <property type="match status" value="1"/>
</dbReference>